<organism evidence="2 3">
    <name type="scientific">Xaviernesmea oryzae</name>
    <dbReference type="NCBI Taxonomy" id="464029"/>
    <lineage>
        <taxon>Bacteria</taxon>
        <taxon>Pseudomonadati</taxon>
        <taxon>Pseudomonadota</taxon>
        <taxon>Alphaproteobacteria</taxon>
        <taxon>Hyphomicrobiales</taxon>
        <taxon>Rhizobiaceae</taxon>
        <taxon>Rhizobium/Agrobacterium group</taxon>
        <taxon>Xaviernesmea</taxon>
    </lineage>
</organism>
<keyword evidence="1" id="KW-0472">Membrane</keyword>
<keyword evidence="1" id="KW-0812">Transmembrane</keyword>
<evidence type="ECO:0000313" key="3">
    <source>
        <dbReference type="Proteomes" id="UP000186364"/>
    </source>
</evidence>
<feature type="transmembrane region" description="Helical" evidence="1">
    <location>
        <begin position="20"/>
        <end position="45"/>
    </location>
</feature>
<evidence type="ECO:0008006" key="4">
    <source>
        <dbReference type="Google" id="ProtNLM"/>
    </source>
</evidence>
<proteinExistence type="predicted"/>
<name>A0A1Q9ATC7_9HYPH</name>
<accession>A0A1Q9ATC7</accession>
<gene>
    <name evidence="2" type="ORF">BJF93_17565</name>
</gene>
<protein>
    <recommendedName>
        <fullName evidence="4">Thermonuclease family protein</fullName>
    </recommendedName>
</protein>
<reference evidence="2 3" key="1">
    <citation type="submission" date="2016-09" db="EMBL/GenBank/DDBJ databases">
        <title>Rhizobium sp. nov., a novel species isolated from the rice rhizosphere.</title>
        <authorList>
            <person name="Zhao J."/>
            <person name="Zhang X."/>
        </authorList>
    </citation>
    <scope>NUCLEOTIDE SEQUENCE [LARGE SCALE GENOMIC DNA]</scope>
    <source>
        <strain evidence="2 3">1.7048</strain>
    </source>
</reference>
<comment type="caution">
    <text evidence="2">The sequence shown here is derived from an EMBL/GenBank/DDBJ whole genome shotgun (WGS) entry which is preliminary data.</text>
</comment>
<dbReference type="Proteomes" id="UP000186364">
    <property type="component" value="Unassembled WGS sequence"/>
</dbReference>
<dbReference type="EMBL" id="MKIP01000057">
    <property type="protein sequence ID" value="OLP58646.1"/>
    <property type="molecule type" value="Genomic_DNA"/>
</dbReference>
<sequence>MDADADDWEGRMIETFIKDLAAMLVKVALAVLFVLSGIQAASALITMRPPMPLPGGLTEGGAALWTAKPTRIDVSQQRYERLPARLPAAPPQDDYPIRMVGNGELLVLDNAQFRWRGTTYRLDGIAPLPRKAVCQSSSGKRTACGLHAFKALDNAMRGKAIACKPTGSAPGLVTCRTGNRDLASLLRPLNG</sequence>
<evidence type="ECO:0000313" key="2">
    <source>
        <dbReference type="EMBL" id="OLP58646.1"/>
    </source>
</evidence>
<keyword evidence="3" id="KW-1185">Reference proteome</keyword>
<evidence type="ECO:0000256" key="1">
    <source>
        <dbReference type="SAM" id="Phobius"/>
    </source>
</evidence>
<keyword evidence="1" id="KW-1133">Transmembrane helix</keyword>
<dbReference type="AlphaFoldDB" id="A0A1Q9ATC7"/>